<name>A0A016U5J2_9BILA</name>
<dbReference type="AlphaFoldDB" id="A0A016U5J2"/>
<gene>
    <name evidence="1" type="primary">Acey_s0057.g2759</name>
    <name evidence="1" type="ORF">Y032_0057g2759</name>
</gene>
<evidence type="ECO:0000313" key="1">
    <source>
        <dbReference type="EMBL" id="EYC10097.1"/>
    </source>
</evidence>
<dbReference type="EMBL" id="JARK01001393">
    <property type="protein sequence ID" value="EYC10097.1"/>
    <property type="molecule type" value="Genomic_DNA"/>
</dbReference>
<keyword evidence="2" id="KW-1185">Reference proteome</keyword>
<protein>
    <submittedName>
        <fullName evidence="1">Uncharacterized protein</fullName>
    </submittedName>
</protein>
<sequence>MSSVTAYFARSRHLSKQRTVSALAAPDLRKLLRVIYVIENHRFVGCNKKIWENLDVGRVLLTWIAT</sequence>
<dbReference type="Proteomes" id="UP000024635">
    <property type="component" value="Unassembled WGS sequence"/>
</dbReference>
<reference evidence="2" key="1">
    <citation type="journal article" date="2015" name="Nat. Genet.">
        <title>The genome and transcriptome of the zoonotic hookworm Ancylostoma ceylanicum identify infection-specific gene families.</title>
        <authorList>
            <person name="Schwarz E.M."/>
            <person name="Hu Y."/>
            <person name="Antoshechkin I."/>
            <person name="Miller M.M."/>
            <person name="Sternberg P.W."/>
            <person name="Aroian R.V."/>
        </authorList>
    </citation>
    <scope>NUCLEOTIDE SEQUENCE</scope>
    <source>
        <strain evidence="2">HY135</strain>
    </source>
</reference>
<organism evidence="1 2">
    <name type="scientific">Ancylostoma ceylanicum</name>
    <dbReference type="NCBI Taxonomy" id="53326"/>
    <lineage>
        <taxon>Eukaryota</taxon>
        <taxon>Metazoa</taxon>
        <taxon>Ecdysozoa</taxon>
        <taxon>Nematoda</taxon>
        <taxon>Chromadorea</taxon>
        <taxon>Rhabditida</taxon>
        <taxon>Rhabditina</taxon>
        <taxon>Rhabditomorpha</taxon>
        <taxon>Strongyloidea</taxon>
        <taxon>Ancylostomatidae</taxon>
        <taxon>Ancylostomatinae</taxon>
        <taxon>Ancylostoma</taxon>
    </lineage>
</organism>
<evidence type="ECO:0000313" key="2">
    <source>
        <dbReference type="Proteomes" id="UP000024635"/>
    </source>
</evidence>
<comment type="caution">
    <text evidence="1">The sequence shown here is derived from an EMBL/GenBank/DDBJ whole genome shotgun (WGS) entry which is preliminary data.</text>
</comment>
<accession>A0A016U5J2</accession>
<proteinExistence type="predicted"/>